<evidence type="ECO:0000313" key="3">
    <source>
        <dbReference type="Proteomes" id="UP001500831"/>
    </source>
</evidence>
<dbReference type="RefSeq" id="WP_344971271.1">
    <property type="nucleotide sequence ID" value="NZ_BAAAVI010000017.1"/>
</dbReference>
<name>A0ABN3VW57_9ACTN</name>
<gene>
    <name evidence="2" type="ORF">GCM10010517_28140</name>
</gene>
<dbReference type="EMBL" id="BAAAVI010000017">
    <property type="protein sequence ID" value="GAA2868387.1"/>
    <property type="molecule type" value="Genomic_DNA"/>
</dbReference>
<organism evidence="2 3">
    <name type="scientific">Streptosporangium fragile</name>
    <dbReference type="NCBI Taxonomy" id="46186"/>
    <lineage>
        <taxon>Bacteria</taxon>
        <taxon>Bacillati</taxon>
        <taxon>Actinomycetota</taxon>
        <taxon>Actinomycetes</taxon>
        <taxon>Streptosporangiales</taxon>
        <taxon>Streptosporangiaceae</taxon>
        <taxon>Streptosporangium</taxon>
    </lineage>
</organism>
<dbReference type="Proteomes" id="UP001500831">
    <property type="component" value="Unassembled WGS sequence"/>
</dbReference>
<proteinExistence type="predicted"/>
<comment type="caution">
    <text evidence="2">The sequence shown here is derived from an EMBL/GenBank/DDBJ whole genome shotgun (WGS) entry which is preliminary data.</text>
</comment>
<feature type="region of interest" description="Disordered" evidence="1">
    <location>
        <begin position="1"/>
        <end position="94"/>
    </location>
</feature>
<feature type="compositionally biased region" description="Basic and acidic residues" evidence="1">
    <location>
        <begin position="10"/>
        <end position="41"/>
    </location>
</feature>
<evidence type="ECO:0000256" key="1">
    <source>
        <dbReference type="SAM" id="MobiDB-lite"/>
    </source>
</evidence>
<accession>A0ABN3VW57</accession>
<keyword evidence="3" id="KW-1185">Reference proteome</keyword>
<evidence type="ECO:0000313" key="2">
    <source>
        <dbReference type="EMBL" id="GAA2868387.1"/>
    </source>
</evidence>
<reference evidence="2 3" key="1">
    <citation type="journal article" date="2019" name="Int. J. Syst. Evol. Microbiol.">
        <title>The Global Catalogue of Microorganisms (GCM) 10K type strain sequencing project: providing services to taxonomists for standard genome sequencing and annotation.</title>
        <authorList>
            <consortium name="The Broad Institute Genomics Platform"/>
            <consortium name="The Broad Institute Genome Sequencing Center for Infectious Disease"/>
            <person name="Wu L."/>
            <person name="Ma J."/>
        </authorList>
    </citation>
    <scope>NUCLEOTIDE SEQUENCE [LARGE SCALE GENOMIC DNA]</scope>
    <source>
        <strain evidence="2 3">JCM 6242</strain>
    </source>
</reference>
<protein>
    <submittedName>
        <fullName evidence="2">Uncharacterized protein</fullName>
    </submittedName>
</protein>
<sequence length="94" mass="10158">MTDNRDETEDPTRWSTPEKDPPSSGPRDVDTETRVVAERSGSDTSFPERPLPADPEDALRTREGRPGGADRVLADQTAEDEEPGGVRPDVGPAS</sequence>